<dbReference type="InterPro" id="IPR010173">
    <property type="entry name" value="CRISPR-assoc_Csm5"/>
</dbReference>
<accession>A0A831ZNN2</accession>
<evidence type="ECO:0000256" key="5">
    <source>
        <dbReference type="ARBA" id="ARBA00023118"/>
    </source>
</evidence>
<evidence type="ECO:0000313" key="9">
    <source>
        <dbReference type="EMBL" id="HFK98761.1"/>
    </source>
</evidence>
<dbReference type="EMBL" id="DSTK01000041">
    <property type="protein sequence ID" value="HFK98761.1"/>
    <property type="molecule type" value="Genomic_DNA"/>
</dbReference>
<name>A0A831ZNN2_9BACT</name>
<feature type="compositionally biased region" description="Low complexity" evidence="7">
    <location>
        <begin position="462"/>
        <end position="475"/>
    </location>
</feature>
<proteinExistence type="inferred from homology"/>
<feature type="region of interest" description="Disordered" evidence="7">
    <location>
        <begin position="409"/>
        <end position="502"/>
    </location>
</feature>
<keyword evidence="4" id="KW-0694">RNA-binding</keyword>
<comment type="similarity">
    <text evidence="2">Belongs to the CRISPR-associated Csm5 family.</text>
</comment>
<dbReference type="GO" id="GO:0003723">
    <property type="term" value="F:RNA binding"/>
    <property type="evidence" value="ECO:0007669"/>
    <property type="project" value="UniProtKB-KW"/>
</dbReference>
<dbReference type="GO" id="GO:0051607">
    <property type="term" value="P:defense response to virus"/>
    <property type="evidence" value="ECO:0007669"/>
    <property type="project" value="UniProtKB-KW"/>
</dbReference>
<dbReference type="NCBIfam" id="TIGR01899">
    <property type="entry name" value="cas_TM1807_csm5"/>
    <property type="match status" value="1"/>
</dbReference>
<keyword evidence="5" id="KW-0051">Antiviral defense</keyword>
<feature type="compositionally biased region" description="Pro residues" evidence="7">
    <location>
        <begin position="476"/>
        <end position="499"/>
    </location>
</feature>
<comment type="caution">
    <text evidence="9">The sequence shown here is derived from an EMBL/GenBank/DDBJ whole genome shotgun (WGS) entry which is preliminary data.</text>
</comment>
<dbReference type="Pfam" id="PF03787">
    <property type="entry name" value="RAMPs"/>
    <property type="match status" value="1"/>
</dbReference>
<dbReference type="AlphaFoldDB" id="A0A831ZNN2"/>
<dbReference type="InterPro" id="IPR005537">
    <property type="entry name" value="RAMP_III_fam"/>
</dbReference>
<evidence type="ECO:0000259" key="8">
    <source>
        <dbReference type="Pfam" id="PF03787"/>
    </source>
</evidence>
<evidence type="ECO:0000256" key="2">
    <source>
        <dbReference type="ARBA" id="ARBA00006680"/>
    </source>
</evidence>
<evidence type="ECO:0000256" key="4">
    <source>
        <dbReference type="ARBA" id="ARBA00022884"/>
    </source>
</evidence>
<sequence length="564" mass="62394">MVTQAAASHAAEKPLEKLTVHFTVLSPIHIGTREGALQPMEFLFDGRQVHVVDETKLGRFLMQKNLMDTFVQHAFSGELRKKGLHGFLREKLRDADFAKIGAEVSAYSVPGGSPDMGDFRPFVRDGFGRVYLPGTSIKGVLRTAFLYALLKEEGSGSRGQPHPREGRVTTWIRDLRDKPKKYKERTKKFLSAPLQEDLLQSWTIPGNAHDQNRDILRCLKVRDAYPLNGKVHTRVIPIRFLSKRADGSHYWSQKPKGNGDLVIWVEAVAGGTFQAEILWDHDLWAKFSKENPRKKLPAASAKGVLLLADRMNRDLSAHEKAFFTEKGIPEGALLKSWYETLGGSIFRIGFGSGMLSTTVNLLWSHSLRQEIRNVCGLDRGTDPAPKSRRVWVSSDGRCLPMGWARVTLPDGAAPAETKPKPAPPGPGGTGKPNDREKPPAEPQPRPKVSLQEETAPRDPSVPSGGPPKTSTVPGTTPTPPARPTAPTPRPGTPGTPPSPSVGLVDKARAVALTNKIAMERLFEEMERADESLARKAAEVLKERLERQNLWKRTPFRTTIEEYLG</sequence>
<evidence type="ECO:0000256" key="3">
    <source>
        <dbReference type="ARBA" id="ARBA00016113"/>
    </source>
</evidence>
<reference evidence="9" key="1">
    <citation type="journal article" date="2020" name="mSystems">
        <title>Genome- and Community-Level Interaction Insights into Carbon Utilization and Element Cycling Functions of Hydrothermarchaeota in Hydrothermal Sediment.</title>
        <authorList>
            <person name="Zhou Z."/>
            <person name="Liu Y."/>
            <person name="Xu W."/>
            <person name="Pan J."/>
            <person name="Luo Z.H."/>
            <person name="Li M."/>
        </authorList>
    </citation>
    <scope>NUCLEOTIDE SEQUENCE [LARGE SCALE GENOMIC DNA]</scope>
    <source>
        <strain evidence="9">SpSt-456</strain>
    </source>
</reference>
<gene>
    <name evidence="9" type="primary">csm5</name>
    <name evidence="9" type="ORF">ENS06_15730</name>
</gene>
<dbReference type="PANTHER" id="PTHR38007:SF1">
    <property type="entry name" value="CRISPR SYSTEM CMS PROTEIN CSM5"/>
    <property type="match status" value="1"/>
</dbReference>
<feature type="domain" description="CRISPR type III-associated protein" evidence="8">
    <location>
        <begin position="22"/>
        <end position="281"/>
    </location>
</feature>
<protein>
    <recommendedName>
        <fullName evidence="3">CRISPR system Cms protein Csm5</fullName>
    </recommendedName>
    <alternativeName>
        <fullName evidence="6">CRISPR type III A-associated protein Csm5</fullName>
    </alternativeName>
</protein>
<comment type="function">
    <text evidence="1">This subunit might be involved in maturation of a crRNA intermediate to its mature form.</text>
</comment>
<organism evidence="9">
    <name type="scientific">Desulfacinum infernum</name>
    <dbReference type="NCBI Taxonomy" id="35837"/>
    <lineage>
        <taxon>Bacteria</taxon>
        <taxon>Pseudomonadati</taxon>
        <taxon>Thermodesulfobacteriota</taxon>
        <taxon>Syntrophobacteria</taxon>
        <taxon>Syntrophobacterales</taxon>
        <taxon>Syntrophobacteraceae</taxon>
        <taxon>Desulfacinum</taxon>
    </lineage>
</organism>
<evidence type="ECO:0000256" key="7">
    <source>
        <dbReference type="SAM" id="MobiDB-lite"/>
    </source>
</evidence>
<evidence type="ECO:0000256" key="6">
    <source>
        <dbReference type="ARBA" id="ARBA00031720"/>
    </source>
</evidence>
<dbReference type="PANTHER" id="PTHR38007">
    <property type="entry name" value="CRISPR SYSTEM CMS PROTEIN CSM5"/>
    <property type="match status" value="1"/>
</dbReference>
<evidence type="ECO:0000256" key="1">
    <source>
        <dbReference type="ARBA" id="ARBA00003088"/>
    </source>
</evidence>